<dbReference type="Proteomes" id="UP000504610">
    <property type="component" value="Chromosome 6"/>
</dbReference>
<evidence type="ECO:0000256" key="8">
    <source>
        <dbReference type="ARBA" id="ARBA00023242"/>
    </source>
</evidence>
<dbReference type="GO" id="GO:0000786">
    <property type="term" value="C:nucleosome"/>
    <property type="evidence" value="ECO:0007669"/>
    <property type="project" value="InterPro"/>
</dbReference>
<dbReference type="Gene3D" id="1.10.10.60">
    <property type="entry name" value="Homeodomain-like"/>
    <property type="match status" value="1"/>
</dbReference>
<dbReference type="InterPro" id="IPR017930">
    <property type="entry name" value="Myb_dom"/>
</dbReference>
<protein>
    <recommendedName>
        <fullName evidence="9">MYB transcription factor</fullName>
    </recommendedName>
</protein>
<reference evidence="12" key="2">
    <citation type="submission" date="2025-08" db="UniProtKB">
        <authorList>
            <consortium name="RefSeq"/>
        </authorList>
    </citation>
    <scope>IDENTIFICATION</scope>
    <source>
        <tissue evidence="12">Leaf</tissue>
    </source>
</reference>
<dbReference type="PROSITE" id="PS50090">
    <property type="entry name" value="MYB_LIKE"/>
    <property type="match status" value="1"/>
</dbReference>
<dbReference type="OrthoDB" id="608866at2759"/>
<dbReference type="PANTHER" id="PTHR46267">
    <property type="entry name" value="SINGLE MYB HISTONE 4"/>
    <property type="match status" value="1"/>
</dbReference>
<dbReference type="InterPro" id="IPR036390">
    <property type="entry name" value="WH_DNA-bd_sf"/>
</dbReference>
<evidence type="ECO:0000256" key="2">
    <source>
        <dbReference type="ARBA" id="ARBA00004604"/>
    </source>
</evidence>
<dbReference type="GO" id="GO:0003691">
    <property type="term" value="F:double-stranded telomeric DNA binding"/>
    <property type="evidence" value="ECO:0007669"/>
    <property type="project" value="InterPro"/>
</dbReference>
<keyword evidence="6" id="KW-0238">DNA-binding</keyword>
<proteinExistence type="predicted"/>
<keyword evidence="11" id="KW-1185">Reference proteome</keyword>
<dbReference type="FunFam" id="1.10.10.60:FF:000168">
    <property type="entry name" value="Telomere repeat-binding factor 1"/>
    <property type="match status" value="1"/>
</dbReference>
<evidence type="ECO:0000313" key="12">
    <source>
        <dbReference type="RefSeq" id="XP_018439463.1"/>
    </source>
</evidence>
<evidence type="ECO:0000256" key="9">
    <source>
        <dbReference type="ARBA" id="ARBA00032813"/>
    </source>
</evidence>
<dbReference type="GeneID" id="108811855"/>
<comment type="subcellular location">
    <subcellularLocation>
        <location evidence="1">Chromosome</location>
    </subcellularLocation>
    <subcellularLocation>
        <location evidence="2">Nucleus</location>
        <location evidence="2">Nucleolus</location>
    </subcellularLocation>
</comment>
<organism evidence="11 12">
    <name type="scientific">Raphanus sativus</name>
    <name type="common">Radish</name>
    <name type="synonym">Raphanus raphanistrum var. sativus</name>
    <dbReference type="NCBI Taxonomy" id="3726"/>
    <lineage>
        <taxon>Eukaryota</taxon>
        <taxon>Viridiplantae</taxon>
        <taxon>Streptophyta</taxon>
        <taxon>Embryophyta</taxon>
        <taxon>Tracheophyta</taxon>
        <taxon>Spermatophyta</taxon>
        <taxon>Magnoliopsida</taxon>
        <taxon>eudicotyledons</taxon>
        <taxon>Gunneridae</taxon>
        <taxon>Pentapetalae</taxon>
        <taxon>rosids</taxon>
        <taxon>malvids</taxon>
        <taxon>Brassicales</taxon>
        <taxon>Brassicaceae</taxon>
        <taxon>Brassiceae</taxon>
        <taxon>Raphanus</taxon>
    </lineage>
</organism>
<dbReference type="InterPro" id="IPR009057">
    <property type="entry name" value="Homeodomain-like_sf"/>
</dbReference>
<accession>A0A6J0JPQ8</accession>
<dbReference type="CDD" id="cd11660">
    <property type="entry name" value="SANT_TRF"/>
    <property type="match status" value="1"/>
</dbReference>
<dbReference type="FunFam" id="1.10.246.220:FF:000002">
    <property type="entry name" value="Telomere repeat-binding factor 1"/>
    <property type="match status" value="1"/>
</dbReference>
<evidence type="ECO:0000256" key="1">
    <source>
        <dbReference type="ARBA" id="ARBA00004286"/>
    </source>
</evidence>
<dbReference type="PROSITE" id="PS51294">
    <property type="entry name" value="HTH_MYB"/>
    <property type="match status" value="1"/>
</dbReference>
<evidence type="ECO:0000256" key="7">
    <source>
        <dbReference type="ARBA" id="ARBA00023163"/>
    </source>
</evidence>
<dbReference type="KEGG" id="rsz:108811855"/>
<keyword evidence="4" id="KW-0805">Transcription regulation</keyword>
<reference evidence="11" key="1">
    <citation type="journal article" date="2019" name="Database">
        <title>The radish genome database (RadishGD): an integrated information resource for radish genomics.</title>
        <authorList>
            <person name="Yu H.J."/>
            <person name="Baek S."/>
            <person name="Lee Y.J."/>
            <person name="Cho A."/>
            <person name="Mun J.H."/>
        </authorList>
    </citation>
    <scope>NUCLEOTIDE SEQUENCE [LARGE SCALE GENOMIC DNA]</scope>
    <source>
        <strain evidence="11">cv. WK10039</strain>
    </source>
</reference>
<evidence type="ECO:0000256" key="5">
    <source>
        <dbReference type="ARBA" id="ARBA00023054"/>
    </source>
</evidence>
<dbReference type="GO" id="GO:0006334">
    <property type="term" value="P:nucleosome assembly"/>
    <property type="evidence" value="ECO:0007669"/>
    <property type="project" value="InterPro"/>
</dbReference>
<dbReference type="Pfam" id="PF00249">
    <property type="entry name" value="Myb_DNA-binding"/>
    <property type="match status" value="1"/>
</dbReference>
<evidence type="ECO:0000313" key="11">
    <source>
        <dbReference type="Proteomes" id="UP000504610"/>
    </source>
</evidence>
<keyword evidence="3" id="KW-0158">Chromosome</keyword>
<dbReference type="Pfam" id="PF00538">
    <property type="entry name" value="Linker_histone"/>
    <property type="match status" value="1"/>
</dbReference>
<name>A0A6J0JPQ8_RAPSA</name>
<dbReference type="Gene3D" id="1.10.10.10">
    <property type="entry name" value="Winged helix-like DNA-binding domain superfamily/Winged helix DNA-binding domain"/>
    <property type="match status" value="1"/>
</dbReference>
<keyword evidence="7" id="KW-0804">Transcription</keyword>
<evidence type="ECO:0000256" key="4">
    <source>
        <dbReference type="ARBA" id="ARBA00023015"/>
    </source>
</evidence>
<dbReference type="AlphaFoldDB" id="A0A6J0JPQ8"/>
<dbReference type="SUPFAM" id="SSF46689">
    <property type="entry name" value="Homeodomain-like"/>
    <property type="match status" value="1"/>
</dbReference>
<evidence type="ECO:0000256" key="10">
    <source>
        <dbReference type="ARBA" id="ARBA00053063"/>
    </source>
</evidence>
<dbReference type="GO" id="GO:0005730">
    <property type="term" value="C:nucleolus"/>
    <property type="evidence" value="ECO:0007669"/>
    <property type="project" value="UniProtKB-SubCell"/>
</dbReference>
<comment type="function">
    <text evidence="10">Binds preferentially double-stranded telomeric repeats.</text>
</comment>
<dbReference type="SMART" id="SM00526">
    <property type="entry name" value="H15"/>
    <property type="match status" value="1"/>
</dbReference>
<dbReference type="InterPro" id="IPR001005">
    <property type="entry name" value="SANT/Myb"/>
</dbReference>
<evidence type="ECO:0000256" key="3">
    <source>
        <dbReference type="ARBA" id="ARBA00022454"/>
    </source>
</evidence>
<sequence>MGNQKLKWTEEEEEALLAGVEKHGPGKWKHILRDPQFAHPLSNRSNIDLKDKWRNLSVPPDIQGSNDKVRTPKIKAAALNLAAAATTTSIPSPVAPPLPRTGSSDLNLDDCWNTMMVDAKNAPRYDGMIFEALSALTDPNGSDVTAIFNFIEQEKHQMPATFKRVLGSRLRRLAAQGKIEKVNQLKAGTQNFYKMNGNSFSGMRTPVVARPKEANVKPRQQVPTVSQGKVNHASGTAAFKLVEVEKKLEMVKAAAAEIDKMIQLTEKAETILLLAEELHEACSQGKIVELN</sequence>
<dbReference type="SMART" id="SM00717">
    <property type="entry name" value="SANT"/>
    <property type="match status" value="1"/>
</dbReference>
<evidence type="ECO:0000256" key="6">
    <source>
        <dbReference type="ARBA" id="ARBA00023125"/>
    </source>
</evidence>
<keyword evidence="5" id="KW-0175">Coiled coil</keyword>
<dbReference type="RefSeq" id="XP_018439463.1">
    <property type="nucleotide sequence ID" value="XM_018583961.2"/>
</dbReference>
<gene>
    <name evidence="12" type="primary">LOC108811855</name>
</gene>
<keyword evidence="8" id="KW-0539">Nucleus</keyword>
<dbReference type="SUPFAM" id="SSF46785">
    <property type="entry name" value="Winged helix' DNA-binding domain"/>
    <property type="match status" value="1"/>
</dbReference>
<dbReference type="InterPro" id="IPR005818">
    <property type="entry name" value="Histone_H1/H5_H15"/>
</dbReference>
<dbReference type="PROSITE" id="PS51504">
    <property type="entry name" value="H15"/>
    <property type="match status" value="1"/>
</dbReference>
<dbReference type="InterPro" id="IPR044597">
    <property type="entry name" value="SMH1-6"/>
</dbReference>
<dbReference type="PANTHER" id="PTHR46267:SF3">
    <property type="entry name" value="TELOMERE REPEAT-BINDING FACTOR 4-RELATED"/>
    <property type="match status" value="1"/>
</dbReference>
<dbReference type="InterPro" id="IPR036388">
    <property type="entry name" value="WH-like_DNA-bd_sf"/>
</dbReference>